<reference evidence="7" key="1">
    <citation type="journal article" date="2019" name="Int. J. Syst. Evol. Microbiol.">
        <title>The Global Catalogue of Microorganisms (GCM) 10K type strain sequencing project: providing services to taxonomists for standard genome sequencing and annotation.</title>
        <authorList>
            <consortium name="The Broad Institute Genomics Platform"/>
            <consortium name="The Broad Institute Genome Sequencing Center for Infectious Disease"/>
            <person name="Wu L."/>
            <person name="Ma J."/>
        </authorList>
    </citation>
    <scope>NUCLEOTIDE SEQUENCE [LARGE SCALE GENOMIC DNA]</scope>
    <source>
        <strain evidence="7">JCM 17388</strain>
    </source>
</reference>
<comment type="similarity">
    <text evidence="1">Belongs to the ATP-dependent AMP-binding enzyme family.</text>
</comment>
<evidence type="ECO:0000256" key="2">
    <source>
        <dbReference type="ARBA" id="ARBA00022598"/>
    </source>
</evidence>
<dbReference type="EMBL" id="BAABAQ010000002">
    <property type="protein sequence ID" value="GAA4183562.1"/>
    <property type="molecule type" value="Genomic_DNA"/>
</dbReference>
<keyword evidence="2" id="KW-0436">Ligase</keyword>
<evidence type="ECO:0000256" key="1">
    <source>
        <dbReference type="ARBA" id="ARBA00006432"/>
    </source>
</evidence>
<keyword evidence="3" id="KW-0472">Membrane</keyword>
<organism evidence="6 7">
    <name type="scientific">Streptosporangium oxazolinicum</name>
    <dbReference type="NCBI Taxonomy" id="909287"/>
    <lineage>
        <taxon>Bacteria</taxon>
        <taxon>Bacillati</taxon>
        <taxon>Actinomycetota</taxon>
        <taxon>Actinomycetes</taxon>
        <taxon>Streptosporangiales</taxon>
        <taxon>Streptosporangiaceae</taxon>
        <taxon>Streptosporangium</taxon>
    </lineage>
</organism>
<keyword evidence="3" id="KW-1133">Transmembrane helix</keyword>
<protein>
    <submittedName>
        <fullName evidence="6">Class I adenylate-forming enzyme family protein</fullName>
    </submittedName>
</protein>
<dbReference type="Gene3D" id="3.40.50.980">
    <property type="match status" value="2"/>
</dbReference>
<dbReference type="RefSeq" id="WP_344915647.1">
    <property type="nucleotide sequence ID" value="NZ_BAABAQ010000002.1"/>
</dbReference>
<dbReference type="Pfam" id="PF00501">
    <property type="entry name" value="AMP-binding"/>
    <property type="match status" value="1"/>
</dbReference>
<feature type="domain" description="AMP-binding enzyme C-terminal" evidence="5">
    <location>
        <begin position="475"/>
        <end position="549"/>
    </location>
</feature>
<evidence type="ECO:0000313" key="6">
    <source>
        <dbReference type="EMBL" id="GAA4183562.1"/>
    </source>
</evidence>
<feature type="transmembrane region" description="Helical" evidence="3">
    <location>
        <begin position="264"/>
        <end position="288"/>
    </location>
</feature>
<feature type="domain" description="AMP-dependent synthetase/ligase" evidence="4">
    <location>
        <begin position="49"/>
        <end position="425"/>
    </location>
</feature>
<dbReference type="InterPro" id="IPR000873">
    <property type="entry name" value="AMP-dep_synth/lig_dom"/>
</dbReference>
<keyword evidence="3" id="KW-0812">Transmembrane</keyword>
<dbReference type="InterPro" id="IPR025110">
    <property type="entry name" value="AMP-bd_C"/>
</dbReference>
<gene>
    <name evidence="6" type="ORF">GCM10022252_11070</name>
</gene>
<dbReference type="PANTHER" id="PTHR43201:SF5">
    <property type="entry name" value="MEDIUM-CHAIN ACYL-COA LIGASE ACSF2, MITOCHONDRIAL"/>
    <property type="match status" value="1"/>
</dbReference>
<evidence type="ECO:0000259" key="5">
    <source>
        <dbReference type="Pfam" id="PF13193"/>
    </source>
</evidence>
<dbReference type="Pfam" id="PF13193">
    <property type="entry name" value="AMP-binding_C"/>
    <property type="match status" value="1"/>
</dbReference>
<dbReference type="Gene3D" id="2.30.38.10">
    <property type="entry name" value="Luciferase, Domain 3"/>
    <property type="match status" value="1"/>
</dbReference>
<sequence>MTVTHDQVRARLTGPGQLFETEEVPGHGGTVRTWKHAPRDFRALLETSRFHGDKVFLIYEDEHLTYEEHFRRAATLARRLVDEYGVGKGDRVAIAMRNYPEWVIAFSATLAIGAIAVPLNAWWTPQELEYGLSDSGAKVLIADGERAAGLTGLTGFTALTGSGPALIVTRGEAPEGARSLEDVIGEVEAGVTLPPVELSPEDPATIFYTSGTTGRPKGALGSHRNLGQSPMTVAYGLYRTLIRAGREPGETAGQRRVTLLTVPLFHVTGCFAVMTTTMFSGGGLVLMYRWDPGRALELIERERITGLTGVPTNVWQLLSHPDLNRYDISSLSGLGYGGAPAPPKLLERITEQLPGRAPSNGYGMTETTALAIGNTGADYLAKPDSIGLPMAVVEVRITDPIGGELPVGTVGELCLRGPNVILGYWNRPEATAETFVGGWLHTGDLARVDEEGFVFIVDRAKDMVIRGGENVYCAEVEAALFEHPAVEDAAVIGIPHDELGEEVGAVLRLSSPATDEELRAFLRERIAPFKVPVRFWVRETELPRNPGGKILKTRLRQEVLGPS</sequence>
<comment type="caution">
    <text evidence="6">The sequence shown here is derived from an EMBL/GenBank/DDBJ whole genome shotgun (WGS) entry which is preliminary data.</text>
</comment>
<dbReference type="Gene3D" id="3.30.300.30">
    <property type="match status" value="1"/>
</dbReference>
<dbReference type="PANTHER" id="PTHR43201">
    <property type="entry name" value="ACYL-COA SYNTHETASE"/>
    <property type="match status" value="1"/>
</dbReference>
<dbReference type="SUPFAM" id="SSF56801">
    <property type="entry name" value="Acetyl-CoA synthetase-like"/>
    <property type="match status" value="1"/>
</dbReference>
<accession>A0ABP8AGL5</accession>
<keyword evidence="7" id="KW-1185">Reference proteome</keyword>
<name>A0ABP8AGL5_9ACTN</name>
<dbReference type="InterPro" id="IPR045851">
    <property type="entry name" value="AMP-bd_C_sf"/>
</dbReference>
<evidence type="ECO:0000259" key="4">
    <source>
        <dbReference type="Pfam" id="PF00501"/>
    </source>
</evidence>
<feature type="transmembrane region" description="Helical" evidence="3">
    <location>
        <begin position="102"/>
        <end position="123"/>
    </location>
</feature>
<dbReference type="InterPro" id="IPR020845">
    <property type="entry name" value="AMP-binding_CS"/>
</dbReference>
<evidence type="ECO:0000313" key="7">
    <source>
        <dbReference type="Proteomes" id="UP001501251"/>
    </source>
</evidence>
<dbReference type="PROSITE" id="PS00455">
    <property type="entry name" value="AMP_BINDING"/>
    <property type="match status" value="1"/>
</dbReference>
<dbReference type="Proteomes" id="UP001501251">
    <property type="component" value="Unassembled WGS sequence"/>
</dbReference>
<evidence type="ECO:0000256" key="3">
    <source>
        <dbReference type="SAM" id="Phobius"/>
    </source>
</evidence>
<proteinExistence type="inferred from homology"/>